<sequence>MELEAPSSHELLNFIIYNTISATSFSCHETTSFHHHPHPPEEIITSNSSPATAAQPHSCTLSNQKAAVEGGGRRKKMRRKKAWVCKNKKEAETQRMAHIVVERNRRKQMNHHLAVLRSLMPGSYLQRGDQASIVGGAIEFVKELEHLLQSLEAQKFLLTQQQEDAVVHDHSSYIATNPTEECEITQVPLHLYKVISYPQHTWPQDPNNSSSKSKARIADIEVNLVKTHANLRIVLRKRLTPLSKMVVFLQQFGLSVLHLNVTTLETLMLYSISLKVEEGSWLNSADEIASAVHQILALIEEEAIHCIESK</sequence>
<proteinExistence type="predicted"/>
<reference evidence="1 2" key="2">
    <citation type="journal article" date="2022" name="Mol. Ecol. Resour.">
        <title>The genomes of chicory, endive, great burdock and yacon provide insights into Asteraceae paleo-polyploidization history and plant inulin production.</title>
        <authorList>
            <person name="Fan W."/>
            <person name="Wang S."/>
            <person name="Wang H."/>
            <person name="Wang A."/>
            <person name="Jiang F."/>
            <person name="Liu H."/>
            <person name="Zhao H."/>
            <person name="Xu D."/>
            <person name="Zhang Y."/>
        </authorList>
    </citation>
    <scope>NUCLEOTIDE SEQUENCE [LARGE SCALE GENOMIC DNA]</scope>
    <source>
        <strain evidence="2">cv. Punajuju</strain>
        <tissue evidence="1">Leaves</tissue>
    </source>
</reference>
<protein>
    <submittedName>
        <fullName evidence="1">Uncharacterized protein</fullName>
    </submittedName>
</protein>
<evidence type="ECO:0000313" key="1">
    <source>
        <dbReference type="EMBL" id="KAI3690016.1"/>
    </source>
</evidence>
<organism evidence="1 2">
    <name type="scientific">Cichorium intybus</name>
    <name type="common">Chicory</name>
    <dbReference type="NCBI Taxonomy" id="13427"/>
    <lineage>
        <taxon>Eukaryota</taxon>
        <taxon>Viridiplantae</taxon>
        <taxon>Streptophyta</taxon>
        <taxon>Embryophyta</taxon>
        <taxon>Tracheophyta</taxon>
        <taxon>Spermatophyta</taxon>
        <taxon>Magnoliopsida</taxon>
        <taxon>eudicotyledons</taxon>
        <taxon>Gunneridae</taxon>
        <taxon>Pentapetalae</taxon>
        <taxon>asterids</taxon>
        <taxon>campanulids</taxon>
        <taxon>Asterales</taxon>
        <taxon>Asteraceae</taxon>
        <taxon>Cichorioideae</taxon>
        <taxon>Cichorieae</taxon>
        <taxon>Cichoriinae</taxon>
        <taxon>Cichorium</taxon>
    </lineage>
</organism>
<reference evidence="2" key="1">
    <citation type="journal article" date="2022" name="Mol. Ecol. Resour.">
        <title>The genomes of chicory, endive, great burdock and yacon provide insights into Asteraceae palaeo-polyploidization history and plant inulin production.</title>
        <authorList>
            <person name="Fan W."/>
            <person name="Wang S."/>
            <person name="Wang H."/>
            <person name="Wang A."/>
            <person name="Jiang F."/>
            <person name="Liu H."/>
            <person name="Zhao H."/>
            <person name="Xu D."/>
            <person name="Zhang Y."/>
        </authorList>
    </citation>
    <scope>NUCLEOTIDE SEQUENCE [LARGE SCALE GENOMIC DNA]</scope>
    <source>
        <strain evidence="2">cv. Punajuju</strain>
    </source>
</reference>
<evidence type="ECO:0000313" key="2">
    <source>
        <dbReference type="Proteomes" id="UP001055811"/>
    </source>
</evidence>
<accession>A0ACB8YXR4</accession>
<dbReference type="EMBL" id="CM042017">
    <property type="protein sequence ID" value="KAI3690016.1"/>
    <property type="molecule type" value="Genomic_DNA"/>
</dbReference>
<dbReference type="Proteomes" id="UP001055811">
    <property type="component" value="Linkage Group LG09"/>
</dbReference>
<name>A0ACB8YXR4_CICIN</name>
<gene>
    <name evidence="1" type="ORF">L2E82_47990</name>
</gene>
<comment type="caution">
    <text evidence="1">The sequence shown here is derived from an EMBL/GenBank/DDBJ whole genome shotgun (WGS) entry which is preliminary data.</text>
</comment>
<keyword evidence="2" id="KW-1185">Reference proteome</keyword>